<reference evidence="1 2" key="1">
    <citation type="submission" date="2016-10" db="EMBL/GenBank/DDBJ databases">
        <authorList>
            <person name="Varghese N."/>
            <person name="Submissions S."/>
        </authorList>
    </citation>
    <scope>NUCLEOTIDE SEQUENCE [LARGE SCALE GENOMIC DNA]</scope>
    <source>
        <strain evidence="1 2">ATCC 49954</strain>
    </source>
</reference>
<gene>
    <name evidence="1" type="ORF">SAMN05421782_105134</name>
</gene>
<accession>A0AAX2DPD5</accession>
<dbReference type="Proteomes" id="UP000183610">
    <property type="component" value="Unassembled WGS sequence"/>
</dbReference>
<dbReference type="AlphaFoldDB" id="A0AAX2DPD5"/>
<name>A0AAX2DPD5_LISIV</name>
<protein>
    <submittedName>
        <fullName evidence="1">Uncharacterized protein</fullName>
    </submittedName>
</protein>
<sequence>MQLYQNEIILDTSRNPLKEPPNLLGVLEEEIAKSGILNGILIIERNTTKSSIKTFLLKRNSADSGYLEIGTQYICPVVDGKIRILNRDEDTSISFQTFGIKYQIIFSVQIISIS</sequence>
<organism evidence="1 2">
    <name type="scientific">Listeria ivanovii</name>
    <dbReference type="NCBI Taxonomy" id="1638"/>
    <lineage>
        <taxon>Bacteria</taxon>
        <taxon>Bacillati</taxon>
        <taxon>Bacillota</taxon>
        <taxon>Bacilli</taxon>
        <taxon>Bacillales</taxon>
        <taxon>Listeriaceae</taxon>
        <taxon>Listeria</taxon>
    </lineage>
</organism>
<evidence type="ECO:0000313" key="1">
    <source>
        <dbReference type="EMBL" id="SDW64468.1"/>
    </source>
</evidence>
<dbReference type="RefSeq" id="WP_038409011.1">
    <property type="nucleotide sequence ID" value="NZ_FNMX01000005.1"/>
</dbReference>
<evidence type="ECO:0000313" key="2">
    <source>
        <dbReference type="Proteomes" id="UP000183610"/>
    </source>
</evidence>
<dbReference type="EMBL" id="FNMX01000005">
    <property type="protein sequence ID" value="SDW64468.1"/>
    <property type="molecule type" value="Genomic_DNA"/>
</dbReference>
<proteinExistence type="predicted"/>
<comment type="caution">
    <text evidence="1">The sequence shown here is derived from an EMBL/GenBank/DDBJ whole genome shotgun (WGS) entry which is preliminary data.</text>
</comment>